<proteinExistence type="predicted"/>
<gene>
    <name evidence="2" type="ORF">HAX54_036751</name>
</gene>
<evidence type="ECO:0000313" key="2">
    <source>
        <dbReference type="EMBL" id="MCD9646693.1"/>
    </source>
</evidence>
<accession>A0ABS8VHB0</accession>
<name>A0ABS8VHB0_DATST</name>
<evidence type="ECO:0000313" key="3">
    <source>
        <dbReference type="Proteomes" id="UP000823775"/>
    </source>
</evidence>
<evidence type="ECO:0000256" key="1">
    <source>
        <dbReference type="SAM" id="MobiDB-lite"/>
    </source>
</evidence>
<keyword evidence="3" id="KW-1185">Reference proteome</keyword>
<comment type="caution">
    <text evidence="2">The sequence shown here is derived from an EMBL/GenBank/DDBJ whole genome shotgun (WGS) entry which is preliminary data.</text>
</comment>
<sequence length="127" mass="14433">MVSRLWRLRRNKGSPFGGFWQFWREEESAGFRVVRRRQAEQGRRLVGGHFIGRGVSTGVCSTTVVCDLWRDKEEEGVSRWSGWWFSIGVCRRRRDGRRGAQPEMAGTGRTEETKGMGKGAAALVEGK</sequence>
<reference evidence="2 3" key="1">
    <citation type="journal article" date="2021" name="BMC Genomics">
        <title>Datura genome reveals duplications of psychoactive alkaloid biosynthetic genes and high mutation rate following tissue culture.</title>
        <authorList>
            <person name="Rajewski A."/>
            <person name="Carter-House D."/>
            <person name="Stajich J."/>
            <person name="Litt A."/>
        </authorList>
    </citation>
    <scope>NUCLEOTIDE SEQUENCE [LARGE SCALE GENOMIC DNA]</scope>
    <source>
        <strain evidence="2">AR-01</strain>
    </source>
</reference>
<organism evidence="2 3">
    <name type="scientific">Datura stramonium</name>
    <name type="common">Jimsonweed</name>
    <name type="synonym">Common thornapple</name>
    <dbReference type="NCBI Taxonomy" id="4076"/>
    <lineage>
        <taxon>Eukaryota</taxon>
        <taxon>Viridiplantae</taxon>
        <taxon>Streptophyta</taxon>
        <taxon>Embryophyta</taxon>
        <taxon>Tracheophyta</taxon>
        <taxon>Spermatophyta</taxon>
        <taxon>Magnoliopsida</taxon>
        <taxon>eudicotyledons</taxon>
        <taxon>Gunneridae</taxon>
        <taxon>Pentapetalae</taxon>
        <taxon>asterids</taxon>
        <taxon>lamiids</taxon>
        <taxon>Solanales</taxon>
        <taxon>Solanaceae</taxon>
        <taxon>Solanoideae</taxon>
        <taxon>Datureae</taxon>
        <taxon>Datura</taxon>
    </lineage>
</organism>
<dbReference type="EMBL" id="JACEIK010004893">
    <property type="protein sequence ID" value="MCD9646693.1"/>
    <property type="molecule type" value="Genomic_DNA"/>
</dbReference>
<dbReference type="Proteomes" id="UP000823775">
    <property type="component" value="Unassembled WGS sequence"/>
</dbReference>
<feature type="region of interest" description="Disordered" evidence="1">
    <location>
        <begin position="95"/>
        <end position="127"/>
    </location>
</feature>
<protein>
    <submittedName>
        <fullName evidence="2">Uncharacterized protein</fullName>
    </submittedName>
</protein>